<keyword evidence="4 7" id="KW-0812">Transmembrane</keyword>
<dbReference type="Gene3D" id="2.170.130.10">
    <property type="entry name" value="TonB-dependent receptor, plug domain"/>
    <property type="match status" value="1"/>
</dbReference>
<comment type="caution">
    <text evidence="12">The sequence shown here is derived from an EMBL/GenBank/DDBJ whole genome shotgun (WGS) entry which is preliminary data.</text>
</comment>
<evidence type="ECO:0000256" key="9">
    <source>
        <dbReference type="SAM" id="SignalP"/>
    </source>
</evidence>
<protein>
    <submittedName>
        <fullName evidence="12">TonB-dependent receptor</fullName>
    </submittedName>
</protein>
<organism evidence="12 13">
    <name type="scientific">Mucilaginibacter terrenus</name>
    <dbReference type="NCBI Taxonomy" id="2482727"/>
    <lineage>
        <taxon>Bacteria</taxon>
        <taxon>Pseudomonadati</taxon>
        <taxon>Bacteroidota</taxon>
        <taxon>Sphingobacteriia</taxon>
        <taxon>Sphingobacteriales</taxon>
        <taxon>Sphingobacteriaceae</taxon>
        <taxon>Mucilaginibacter</taxon>
    </lineage>
</organism>
<feature type="region of interest" description="Disordered" evidence="8">
    <location>
        <begin position="793"/>
        <end position="814"/>
    </location>
</feature>
<evidence type="ECO:0000256" key="6">
    <source>
        <dbReference type="ARBA" id="ARBA00023237"/>
    </source>
</evidence>
<dbReference type="SUPFAM" id="SSF49452">
    <property type="entry name" value="Starch-binding domain-like"/>
    <property type="match status" value="1"/>
</dbReference>
<dbReference type="InterPro" id="IPR039426">
    <property type="entry name" value="TonB-dep_rcpt-like"/>
</dbReference>
<evidence type="ECO:0000256" key="1">
    <source>
        <dbReference type="ARBA" id="ARBA00004571"/>
    </source>
</evidence>
<evidence type="ECO:0000256" key="4">
    <source>
        <dbReference type="ARBA" id="ARBA00022692"/>
    </source>
</evidence>
<dbReference type="InterPro" id="IPR041700">
    <property type="entry name" value="OMP_b-brl_3"/>
</dbReference>
<comment type="subcellular location">
    <subcellularLocation>
        <location evidence="1 7">Cell outer membrane</location>
        <topology evidence="1 7">Multi-pass membrane protein</topology>
    </subcellularLocation>
</comment>
<keyword evidence="2 7" id="KW-0813">Transport</keyword>
<evidence type="ECO:0000256" key="5">
    <source>
        <dbReference type="ARBA" id="ARBA00023136"/>
    </source>
</evidence>
<gene>
    <name evidence="12" type="ORF">DYU05_09850</name>
</gene>
<keyword evidence="13" id="KW-1185">Reference proteome</keyword>
<evidence type="ECO:0000256" key="8">
    <source>
        <dbReference type="SAM" id="MobiDB-lite"/>
    </source>
</evidence>
<keyword evidence="12" id="KW-0675">Receptor</keyword>
<comment type="similarity">
    <text evidence="7">Belongs to the TonB-dependent receptor family.</text>
</comment>
<dbReference type="PROSITE" id="PS52016">
    <property type="entry name" value="TONB_DEPENDENT_REC_3"/>
    <property type="match status" value="1"/>
</dbReference>
<sequence>MRLFLYCLFLTLTLTVSANSYGQSPSANINGLIYLPKNVPAVGSTAVLLKAADSSIVMSALADGRGQYWFPAVSQGRYLVLASNVGYAKAYSNVFTVSTDNITADPVYLLPLSTSLKEVVVTAKRPLVEVRPGKTIINPQASITADGKNVLDIMAQSPGVRVDHNDNISISGRQSALVLIDGKTTNMTGTDLASLLRGMPGSNVERIELLSGSPKYDASAGGVINIVLKKGKNIGTNGTVNLSAGYGRYYKSAGGITFNNRTKNVNIFGSYGAIAEKRFKRFTNDRNINDNGTISSYNLDYNSIQEFVTHNFRLGADVSLSANHSIGAFVSGFVSNNNYTKDNHLDIANQGHLDSMIRVSSALDRDLRNINYNLNYSGKLDKAGKMLSAEFTYSPYKRSSDEYITNRFLNSLGAAYKDASLLQNLSPSNRHNYTGVLDYVNPFGKTAKLEAGVKYSHTKSDNNLIFGPQVEGVYTVDPNFSNSFIYKEDVDAAYLNYSNTWGKIDVSAGLRGEYTRSEGYSLGAALVSGLTTLRKYFNLFPNVLLHYTKDEKNEYTLSFNRGITRPDYESLNPFLYYIDPYNYQSGNPYLLPEYTNSIELGYLYDQNLGITAYANINTNAIFPYFYQNDATKVNLGTSLNLGQVNSYGLKVNAELKVTEWWKGNVNADGSYQRYRVYPENGTLDRGTGDLVLTTTQTFTLSKKISGELGGRYETPAFYGIRQFRANYAVNAAVGMQVFEKRGKLSLNVSDLFNTDRDRAYTNFQNLDLRFYDKRETRIVRLNFTYKFGKTTVKGASSHSTGNEDEQLRMRRSTN</sequence>
<evidence type="ECO:0000313" key="12">
    <source>
        <dbReference type="EMBL" id="RFZ85867.1"/>
    </source>
</evidence>
<proteinExistence type="inferred from homology"/>
<name>A0A3E2NY04_9SPHI</name>
<dbReference type="InterPro" id="IPR013784">
    <property type="entry name" value="Carb-bd-like_fold"/>
</dbReference>
<evidence type="ECO:0000256" key="2">
    <source>
        <dbReference type="ARBA" id="ARBA00022448"/>
    </source>
</evidence>
<feature type="chain" id="PRO_5017587619" evidence="9">
    <location>
        <begin position="19"/>
        <end position="814"/>
    </location>
</feature>
<evidence type="ECO:0000256" key="7">
    <source>
        <dbReference type="PROSITE-ProRule" id="PRU01360"/>
    </source>
</evidence>
<feature type="domain" description="TonB-dependent receptor plug" evidence="10">
    <location>
        <begin position="144"/>
        <end position="220"/>
    </location>
</feature>
<feature type="domain" description="Outer membrane protein beta-barrel" evidence="11">
    <location>
        <begin position="379"/>
        <end position="785"/>
    </location>
</feature>
<dbReference type="SUPFAM" id="SSF56935">
    <property type="entry name" value="Porins"/>
    <property type="match status" value="1"/>
</dbReference>
<dbReference type="AlphaFoldDB" id="A0A3E2NY04"/>
<dbReference type="GO" id="GO:0009279">
    <property type="term" value="C:cell outer membrane"/>
    <property type="evidence" value="ECO:0007669"/>
    <property type="project" value="UniProtKB-SubCell"/>
</dbReference>
<dbReference type="RefSeq" id="WP_117382763.1">
    <property type="nucleotide sequence ID" value="NZ_QWDE01000001.1"/>
</dbReference>
<dbReference type="InterPro" id="IPR036942">
    <property type="entry name" value="Beta-barrel_TonB_sf"/>
</dbReference>
<feature type="signal peptide" evidence="9">
    <location>
        <begin position="1"/>
        <end position="18"/>
    </location>
</feature>
<keyword evidence="3 7" id="KW-1134">Transmembrane beta strand</keyword>
<dbReference type="Proteomes" id="UP000260823">
    <property type="component" value="Unassembled WGS sequence"/>
</dbReference>
<evidence type="ECO:0000259" key="11">
    <source>
        <dbReference type="Pfam" id="PF14905"/>
    </source>
</evidence>
<evidence type="ECO:0000313" key="13">
    <source>
        <dbReference type="Proteomes" id="UP000260823"/>
    </source>
</evidence>
<keyword evidence="9" id="KW-0732">Signal</keyword>
<keyword evidence="5 7" id="KW-0472">Membrane</keyword>
<dbReference type="GO" id="GO:0030246">
    <property type="term" value="F:carbohydrate binding"/>
    <property type="evidence" value="ECO:0007669"/>
    <property type="project" value="InterPro"/>
</dbReference>
<dbReference type="OrthoDB" id="606851at2"/>
<accession>A0A3E2NY04</accession>
<reference evidence="12 13" key="1">
    <citation type="submission" date="2018-08" db="EMBL/GenBank/DDBJ databases">
        <title>Mucilaginibacter terrae sp. nov., isolated from manganese diggings.</title>
        <authorList>
            <person name="Huang Y."/>
            <person name="Zhou Z."/>
        </authorList>
    </citation>
    <scope>NUCLEOTIDE SEQUENCE [LARGE SCALE GENOMIC DNA]</scope>
    <source>
        <strain evidence="12 13">ZH6</strain>
    </source>
</reference>
<dbReference type="Pfam" id="PF07715">
    <property type="entry name" value="Plug"/>
    <property type="match status" value="1"/>
</dbReference>
<evidence type="ECO:0000259" key="10">
    <source>
        <dbReference type="Pfam" id="PF07715"/>
    </source>
</evidence>
<dbReference type="Pfam" id="PF14905">
    <property type="entry name" value="OMP_b-brl_3"/>
    <property type="match status" value="1"/>
</dbReference>
<dbReference type="InterPro" id="IPR037066">
    <property type="entry name" value="Plug_dom_sf"/>
</dbReference>
<dbReference type="InterPro" id="IPR012910">
    <property type="entry name" value="Plug_dom"/>
</dbReference>
<evidence type="ECO:0000256" key="3">
    <source>
        <dbReference type="ARBA" id="ARBA00022452"/>
    </source>
</evidence>
<dbReference type="Gene3D" id="2.40.170.20">
    <property type="entry name" value="TonB-dependent receptor, beta-barrel domain"/>
    <property type="match status" value="1"/>
</dbReference>
<dbReference type="EMBL" id="QWDE01000001">
    <property type="protein sequence ID" value="RFZ85867.1"/>
    <property type="molecule type" value="Genomic_DNA"/>
</dbReference>
<keyword evidence="6 7" id="KW-0998">Cell outer membrane</keyword>